<organism evidence="9 10">
    <name type="scientific">Virgisporangium aliadipatigenens</name>
    <dbReference type="NCBI Taxonomy" id="741659"/>
    <lineage>
        <taxon>Bacteria</taxon>
        <taxon>Bacillati</taxon>
        <taxon>Actinomycetota</taxon>
        <taxon>Actinomycetes</taxon>
        <taxon>Micromonosporales</taxon>
        <taxon>Micromonosporaceae</taxon>
        <taxon>Virgisporangium</taxon>
    </lineage>
</organism>
<dbReference type="GO" id="GO:0006046">
    <property type="term" value="P:N-acetylglucosamine catabolic process"/>
    <property type="evidence" value="ECO:0007669"/>
    <property type="project" value="TreeGrafter"/>
</dbReference>
<dbReference type="PANTHER" id="PTHR11113">
    <property type="entry name" value="N-ACETYLGLUCOSAMINE-6-PHOSPHATE DEACETYLASE"/>
    <property type="match status" value="1"/>
</dbReference>
<evidence type="ECO:0000259" key="8">
    <source>
        <dbReference type="Pfam" id="PF01979"/>
    </source>
</evidence>
<sequence length="400" mass="41539">MANQKGFNMRVGLTNCRAVQAGAVLPDATVVFDGGVVSSITAGGVPADWDEEVNCQGKLVTAGLIDIQINGGGGHMFSLSSTSGAYEEILRAHASLGTTSVCPTIISGPLDDMENAVRLAASFAEQNVPANRSRVLGIHIEGPFLSAGKRGGHAEEYLLEPSVEVAQRLIDAGGGHVRIFTLAPELPGSAEVIRFLRQRGVFVSLGHSKAEARDAAAAFRQGARGATHLFNAMEGMTSRAPGLVGASIADPDVYVGIIGDLLHVDAVAVRAALLAKGPHRAYLTTDAVSPLGALADSFDLYGVRVSVRDGGCYTDSGVLAGTATPLATMVRNMVDYVGLSVPAAVQLATRTPAEVIGKHLFFGSLSGGMAADAVVWNDDMSVDTVWIGGHECSSQWSRMA</sequence>
<evidence type="ECO:0000256" key="4">
    <source>
        <dbReference type="ARBA" id="ARBA00023277"/>
    </source>
</evidence>
<dbReference type="Gene3D" id="3.20.20.140">
    <property type="entry name" value="Metal-dependent hydrolases"/>
    <property type="match status" value="1"/>
</dbReference>
<evidence type="ECO:0000256" key="5">
    <source>
        <dbReference type="PIRNR" id="PIRNR038994"/>
    </source>
</evidence>
<dbReference type="InterPro" id="IPR011059">
    <property type="entry name" value="Metal-dep_hydrolase_composite"/>
</dbReference>
<protein>
    <submittedName>
        <fullName evidence="9">N-acetylglucosamine-6-phosphate deacetylase</fullName>
    </submittedName>
</protein>
<comment type="cofactor">
    <cofactor evidence="7">
        <name>a divalent metal cation</name>
        <dbReference type="ChEBI" id="CHEBI:60240"/>
    </cofactor>
    <text evidence="7">Binds 1 divalent metal cation per subunit.</text>
</comment>
<dbReference type="InterPro" id="IPR006680">
    <property type="entry name" value="Amidohydro-rel"/>
</dbReference>
<dbReference type="Gene3D" id="2.30.40.10">
    <property type="entry name" value="Urease, subunit C, domain 1"/>
    <property type="match status" value="1"/>
</dbReference>
<dbReference type="InterPro" id="IPR032466">
    <property type="entry name" value="Metal_Hydrolase"/>
</dbReference>
<keyword evidence="2 7" id="KW-0479">Metal-binding</keyword>
<dbReference type="GO" id="GO:0008448">
    <property type="term" value="F:N-acetylglucosamine-6-phosphate deacetylase activity"/>
    <property type="evidence" value="ECO:0007669"/>
    <property type="project" value="InterPro"/>
</dbReference>
<evidence type="ECO:0000256" key="6">
    <source>
        <dbReference type="PIRSR" id="PIRSR038994-1"/>
    </source>
</evidence>
<dbReference type="InterPro" id="IPR003764">
    <property type="entry name" value="GlcNAc_6-P_deAcase"/>
</dbReference>
<evidence type="ECO:0000256" key="7">
    <source>
        <dbReference type="PIRSR" id="PIRSR038994-3"/>
    </source>
</evidence>
<dbReference type="NCBIfam" id="TIGR00221">
    <property type="entry name" value="nagA"/>
    <property type="match status" value="1"/>
</dbReference>
<dbReference type="AlphaFoldDB" id="A0A8J3YS51"/>
<feature type="binding site" evidence="7">
    <location>
        <position position="141"/>
    </location>
    <ligand>
        <name>Zn(2+)</name>
        <dbReference type="ChEBI" id="CHEBI:29105"/>
    </ligand>
</feature>
<dbReference type="PANTHER" id="PTHR11113:SF14">
    <property type="entry name" value="N-ACETYLGLUCOSAMINE-6-PHOSPHATE DEACETYLASE"/>
    <property type="match status" value="1"/>
</dbReference>
<feature type="domain" description="Amidohydrolase-related" evidence="8">
    <location>
        <begin position="59"/>
        <end position="390"/>
    </location>
</feature>
<dbReference type="GO" id="GO:0046872">
    <property type="term" value="F:metal ion binding"/>
    <property type="evidence" value="ECO:0007669"/>
    <property type="project" value="UniProtKB-KW"/>
</dbReference>
<comment type="similarity">
    <text evidence="1 5">Belongs to the metallo-dependent hydrolases superfamily. NagA family.</text>
</comment>
<evidence type="ECO:0000256" key="1">
    <source>
        <dbReference type="ARBA" id="ARBA00010716"/>
    </source>
</evidence>
<reference evidence="9" key="1">
    <citation type="submission" date="2021-01" db="EMBL/GenBank/DDBJ databases">
        <title>Whole genome shotgun sequence of Virgisporangium aliadipatigenens NBRC 105644.</title>
        <authorList>
            <person name="Komaki H."/>
            <person name="Tamura T."/>
        </authorList>
    </citation>
    <scope>NUCLEOTIDE SEQUENCE</scope>
    <source>
        <strain evidence="9">NBRC 105644</strain>
    </source>
</reference>
<gene>
    <name evidence="9" type="ORF">Val02_62990</name>
</gene>
<dbReference type="SUPFAM" id="SSF51556">
    <property type="entry name" value="Metallo-dependent hydrolases"/>
    <property type="match status" value="1"/>
</dbReference>
<keyword evidence="3 5" id="KW-0378">Hydrolase</keyword>
<name>A0A8J3YS51_9ACTN</name>
<accession>A0A8J3YS51</accession>
<feature type="binding site" evidence="7">
    <location>
        <position position="228"/>
    </location>
    <ligand>
        <name>Zn(2+)</name>
        <dbReference type="ChEBI" id="CHEBI:29105"/>
    </ligand>
</feature>
<feature type="active site" description="Proton donor/acceptor" evidence="6">
    <location>
        <position position="286"/>
    </location>
</feature>
<evidence type="ECO:0000256" key="2">
    <source>
        <dbReference type="ARBA" id="ARBA00022723"/>
    </source>
</evidence>
<dbReference type="EMBL" id="BOPF01000026">
    <property type="protein sequence ID" value="GIJ49413.1"/>
    <property type="molecule type" value="Genomic_DNA"/>
</dbReference>
<dbReference type="RefSeq" id="WP_308440032.1">
    <property type="nucleotide sequence ID" value="NZ_BOPF01000026.1"/>
</dbReference>
<dbReference type="Proteomes" id="UP000619260">
    <property type="component" value="Unassembled WGS sequence"/>
</dbReference>
<keyword evidence="4 5" id="KW-0119">Carbohydrate metabolism</keyword>
<comment type="caution">
    <text evidence="9">The sequence shown here is derived from an EMBL/GenBank/DDBJ whole genome shotgun (WGS) entry which is preliminary data.</text>
</comment>
<feature type="binding site" evidence="7">
    <location>
        <position position="207"/>
    </location>
    <ligand>
        <name>Zn(2+)</name>
        <dbReference type="ChEBI" id="CHEBI:29105"/>
    </ligand>
</feature>
<dbReference type="PIRSF" id="PIRSF038994">
    <property type="entry name" value="NagA"/>
    <property type="match status" value="1"/>
</dbReference>
<keyword evidence="10" id="KW-1185">Reference proteome</keyword>
<dbReference type="Pfam" id="PF01979">
    <property type="entry name" value="Amidohydro_1"/>
    <property type="match status" value="1"/>
</dbReference>
<evidence type="ECO:0000313" key="9">
    <source>
        <dbReference type="EMBL" id="GIJ49413.1"/>
    </source>
</evidence>
<dbReference type="SUPFAM" id="SSF51338">
    <property type="entry name" value="Composite domain of metallo-dependent hydrolases"/>
    <property type="match status" value="1"/>
</dbReference>
<evidence type="ECO:0000313" key="10">
    <source>
        <dbReference type="Proteomes" id="UP000619260"/>
    </source>
</evidence>
<evidence type="ECO:0000256" key="3">
    <source>
        <dbReference type="ARBA" id="ARBA00022801"/>
    </source>
</evidence>
<proteinExistence type="inferred from homology"/>